<protein>
    <submittedName>
        <fullName evidence="1">Uncharacterized protein</fullName>
    </submittedName>
</protein>
<evidence type="ECO:0000313" key="1">
    <source>
        <dbReference type="EMBL" id="DAE02958.1"/>
    </source>
</evidence>
<accession>A0A8S5P789</accession>
<sequence length="109" mass="12350">MKQQKEFYTIAQNGTNKFLAGYKNKKHALTFSATFANDVRCALIFEKVVEETEKSMENLAKAVGGRLVKVKAEYEITEEDGSELKEPVESDEGYDHEALDRLFKKLVGL</sequence>
<name>A0A8S5P789_9CAUD</name>
<organism evidence="1">
    <name type="scientific">Siphoviridae sp. ctM4S20</name>
    <dbReference type="NCBI Taxonomy" id="2825458"/>
    <lineage>
        <taxon>Viruses</taxon>
        <taxon>Duplodnaviria</taxon>
        <taxon>Heunggongvirae</taxon>
        <taxon>Uroviricota</taxon>
        <taxon>Caudoviricetes</taxon>
    </lineage>
</organism>
<proteinExistence type="predicted"/>
<dbReference type="EMBL" id="BK015356">
    <property type="protein sequence ID" value="DAE02958.1"/>
    <property type="molecule type" value="Genomic_DNA"/>
</dbReference>
<reference evidence="1" key="1">
    <citation type="journal article" date="2021" name="Proc. Natl. Acad. Sci. U.S.A.">
        <title>A Catalog of Tens of Thousands of Viruses from Human Metagenomes Reveals Hidden Associations with Chronic Diseases.</title>
        <authorList>
            <person name="Tisza M.J."/>
            <person name="Buck C.B."/>
        </authorList>
    </citation>
    <scope>NUCLEOTIDE SEQUENCE</scope>
    <source>
        <strain evidence="1">CtM4S20</strain>
    </source>
</reference>